<dbReference type="GO" id="GO:0005319">
    <property type="term" value="F:lipid transporter activity"/>
    <property type="evidence" value="ECO:0007669"/>
    <property type="project" value="TreeGrafter"/>
</dbReference>
<dbReference type="PANTHER" id="PTHR19229">
    <property type="entry name" value="ATP-BINDING CASSETTE TRANSPORTER SUBFAMILY A ABCA"/>
    <property type="match status" value="1"/>
</dbReference>
<evidence type="ECO:0000256" key="5">
    <source>
        <dbReference type="SAM" id="Phobius"/>
    </source>
</evidence>
<reference evidence="7 8" key="1">
    <citation type="submission" date="2018-03" db="EMBL/GenBank/DDBJ databases">
        <title>Draft genome sequence of Rohu Carp (Labeo rohita).</title>
        <authorList>
            <person name="Das P."/>
            <person name="Kushwaha B."/>
            <person name="Joshi C.G."/>
            <person name="Kumar D."/>
            <person name="Nagpure N.S."/>
            <person name="Sahoo L."/>
            <person name="Das S.P."/>
            <person name="Bit A."/>
            <person name="Patnaik S."/>
            <person name="Meher P.K."/>
            <person name="Jayasankar P."/>
            <person name="Koringa P.G."/>
            <person name="Patel N.V."/>
            <person name="Hinsu A.T."/>
            <person name="Kumar R."/>
            <person name="Pandey M."/>
            <person name="Agarwal S."/>
            <person name="Srivastava S."/>
            <person name="Singh M."/>
            <person name="Iquebal M.A."/>
            <person name="Jaiswal S."/>
            <person name="Angadi U.B."/>
            <person name="Kumar N."/>
            <person name="Raza M."/>
            <person name="Shah T.M."/>
            <person name="Rai A."/>
            <person name="Jena J.K."/>
        </authorList>
    </citation>
    <scope>NUCLEOTIDE SEQUENCE [LARGE SCALE GENOMIC DNA]</scope>
    <source>
        <strain evidence="7">DASCIFA01</strain>
        <tissue evidence="7">Testis</tissue>
    </source>
</reference>
<dbReference type="InterPro" id="IPR013525">
    <property type="entry name" value="ABC2_TM"/>
</dbReference>
<dbReference type="EMBL" id="QBIY01012754">
    <property type="protein sequence ID" value="RXN17183.1"/>
    <property type="molecule type" value="Genomic_DNA"/>
</dbReference>
<evidence type="ECO:0000313" key="8">
    <source>
        <dbReference type="Proteomes" id="UP000290572"/>
    </source>
</evidence>
<feature type="transmembrane region" description="Helical" evidence="5">
    <location>
        <begin position="71"/>
        <end position="90"/>
    </location>
</feature>
<name>A0A498MBJ4_LABRO</name>
<sequence length="263" mass="29923">MSFVPASFVLYLIQEKVTQAKHLQFVSGVSPLVYWIANFFWDMINYAVSAAMVVGIFIAFDKKCYTSPGNLQALIALLMLYGWSVTPMMYPMSYVFNVPSTAYVSLSCINLFIGINSSAITFILDLFDNTEALYKCNQVLKKALLVFPHFCLGRGLIDMAMNQAVMDVYARFGEDFSLDPFSWDFVGKNVTFMAIEGFVYFILNVLIQYRFFLDHWMSDLKKPPITDEDVDVAKEREKIHKGGSSSDILQIKDLSKASLYTLY</sequence>
<organism evidence="7 8">
    <name type="scientific">Labeo rohita</name>
    <name type="common">Indian major carp</name>
    <name type="synonym">Cyprinus rohita</name>
    <dbReference type="NCBI Taxonomy" id="84645"/>
    <lineage>
        <taxon>Eukaryota</taxon>
        <taxon>Metazoa</taxon>
        <taxon>Chordata</taxon>
        <taxon>Craniata</taxon>
        <taxon>Vertebrata</taxon>
        <taxon>Euteleostomi</taxon>
        <taxon>Actinopterygii</taxon>
        <taxon>Neopterygii</taxon>
        <taxon>Teleostei</taxon>
        <taxon>Ostariophysi</taxon>
        <taxon>Cypriniformes</taxon>
        <taxon>Cyprinidae</taxon>
        <taxon>Labeoninae</taxon>
        <taxon>Labeonini</taxon>
        <taxon>Labeo</taxon>
    </lineage>
</organism>
<dbReference type="Proteomes" id="UP000290572">
    <property type="component" value="Unassembled WGS sequence"/>
</dbReference>
<feature type="transmembrane region" description="Helical" evidence="5">
    <location>
        <begin position="139"/>
        <end position="157"/>
    </location>
</feature>
<protein>
    <submittedName>
        <fullName evidence="7">Retinal-specific ATP-binding cassette transporter-like protein</fullName>
    </submittedName>
</protein>
<dbReference type="GO" id="GO:0005524">
    <property type="term" value="F:ATP binding"/>
    <property type="evidence" value="ECO:0007669"/>
    <property type="project" value="UniProtKB-KW"/>
</dbReference>
<dbReference type="GO" id="GO:0140359">
    <property type="term" value="F:ABC-type transporter activity"/>
    <property type="evidence" value="ECO:0007669"/>
    <property type="project" value="InterPro"/>
</dbReference>
<evidence type="ECO:0000259" key="6">
    <source>
        <dbReference type="Pfam" id="PF12698"/>
    </source>
</evidence>
<evidence type="ECO:0000256" key="3">
    <source>
        <dbReference type="ARBA" id="ARBA00022989"/>
    </source>
</evidence>
<dbReference type="GO" id="GO:0016020">
    <property type="term" value="C:membrane"/>
    <property type="evidence" value="ECO:0007669"/>
    <property type="project" value="UniProtKB-SubCell"/>
</dbReference>
<dbReference type="STRING" id="84645.A0A498MBJ4"/>
<comment type="subcellular location">
    <subcellularLocation>
        <location evidence="1">Membrane</location>
        <topology evidence="1">Multi-pass membrane protein</topology>
    </subcellularLocation>
</comment>
<gene>
    <name evidence="7" type="ORF">ROHU_008135</name>
</gene>
<feature type="transmembrane region" description="Helical" evidence="5">
    <location>
        <begin position="36"/>
        <end position="59"/>
    </location>
</feature>
<dbReference type="InterPro" id="IPR026082">
    <property type="entry name" value="ABCA"/>
</dbReference>
<keyword evidence="7" id="KW-0547">Nucleotide-binding</keyword>
<feature type="domain" description="ABC-2 type transporter transmembrane" evidence="6">
    <location>
        <begin position="1"/>
        <end position="205"/>
    </location>
</feature>
<keyword evidence="2 5" id="KW-0812">Transmembrane</keyword>
<dbReference type="Pfam" id="PF12698">
    <property type="entry name" value="ABC2_membrane_3"/>
    <property type="match status" value="1"/>
</dbReference>
<feature type="transmembrane region" description="Helical" evidence="5">
    <location>
        <begin position="102"/>
        <end position="127"/>
    </location>
</feature>
<dbReference type="PANTHER" id="PTHR19229:SF250">
    <property type="entry name" value="ABC TRANSPORTER DOMAIN-CONTAINING PROTEIN-RELATED"/>
    <property type="match status" value="1"/>
</dbReference>
<evidence type="ECO:0000256" key="4">
    <source>
        <dbReference type="ARBA" id="ARBA00023136"/>
    </source>
</evidence>
<proteinExistence type="predicted"/>
<keyword evidence="4 5" id="KW-0472">Membrane</keyword>
<evidence type="ECO:0000256" key="1">
    <source>
        <dbReference type="ARBA" id="ARBA00004141"/>
    </source>
</evidence>
<evidence type="ECO:0000313" key="7">
    <source>
        <dbReference type="EMBL" id="RXN17183.1"/>
    </source>
</evidence>
<evidence type="ECO:0000256" key="2">
    <source>
        <dbReference type="ARBA" id="ARBA00022692"/>
    </source>
</evidence>
<keyword evidence="3 5" id="KW-1133">Transmembrane helix</keyword>
<keyword evidence="7" id="KW-0067">ATP-binding</keyword>
<feature type="transmembrane region" description="Helical" evidence="5">
    <location>
        <begin position="190"/>
        <end position="212"/>
    </location>
</feature>
<dbReference type="AlphaFoldDB" id="A0A498MBJ4"/>
<accession>A0A498MBJ4</accession>
<comment type="caution">
    <text evidence="7">The sequence shown here is derived from an EMBL/GenBank/DDBJ whole genome shotgun (WGS) entry which is preliminary data.</text>
</comment>
<keyword evidence="8" id="KW-1185">Reference proteome</keyword>